<evidence type="ECO:0000256" key="2">
    <source>
        <dbReference type="ARBA" id="ARBA00022448"/>
    </source>
</evidence>
<reference evidence="8" key="1">
    <citation type="submission" date="2023-08" db="EMBL/GenBank/DDBJ databases">
        <authorList>
            <person name="Messyasz A."/>
            <person name="Mannisto M.K."/>
            <person name="Kerkhof L.J."/>
            <person name="Haggblom M."/>
        </authorList>
    </citation>
    <scope>NUCLEOTIDE SEQUENCE</scope>
    <source>
        <strain evidence="8">X5P6</strain>
    </source>
</reference>
<feature type="transmembrane region" description="Helical" evidence="6">
    <location>
        <begin position="113"/>
        <end position="133"/>
    </location>
</feature>
<dbReference type="KEGG" id="tpsc:RBB77_14455"/>
<feature type="transmembrane region" description="Helical" evidence="6">
    <location>
        <begin position="86"/>
        <end position="107"/>
    </location>
</feature>
<evidence type="ECO:0000256" key="4">
    <source>
        <dbReference type="ARBA" id="ARBA00022989"/>
    </source>
</evidence>
<reference evidence="8" key="2">
    <citation type="journal article" date="2024" name="Environ. Microbiol.">
        <title>Genome analysis and description of Tunturibacter gen. nov. expands the diversity of Terriglobia in tundra soils.</title>
        <authorList>
            <person name="Messyasz A."/>
            <person name="Mannisto M.K."/>
            <person name="Kerkhof L.J."/>
            <person name="Haggblom M.M."/>
        </authorList>
    </citation>
    <scope>NUCLEOTIDE SEQUENCE</scope>
    <source>
        <strain evidence="8">X5P6</strain>
    </source>
</reference>
<dbReference type="AlphaFoldDB" id="A0AAU7ZLH3"/>
<evidence type="ECO:0000256" key="1">
    <source>
        <dbReference type="ARBA" id="ARBA00004141"/>
    </source>
</evidence>
<evidence type="ECO:0000256" key="6">
    <source>
        <dbReference type="SAM" id="Phobius"/>
    </source>
</evidence>
<proteinExistence type="predicted"/>
<keyword evidence="5 6" id="KW-0472">Membrane</keyword>
<feature type="domain" description="Major facilitator superfamily (MFS) profile" evidence="7">
    <location>
        <begin position="21"/>
        <end position="416"/>
    </location>
</feature>
<dbReference type="GO" id="GO:0022857">
    <property type="term" value="F:transmembrane transporter activity"/>
    <property type="evidence" value="ECO:0007669"/>
    <property type="project" value="InterPro"/>
</dbReference>
<dbReference type="PANTHER" id="PTHR23505">
    <property type="entry name" value="SPINSTER"/>
    <property type="match status" value="1"/>
</dbReference>
<gene>
    <name evidence="8" type="ORF">RBB77_14455</name>
</gene>
<feature type="transmembrane region" description="Helical" evidence="6">
    <location>
        <begin position="322"/>
        <end position="346"/>
    </location>
</feature>
<evidence type="ECO:0000313" key="8">
    <source>
        <dbReference type="EMBL" id="XCB31650.1"/>
    </source>
</evidence>
<dbReference type="InterPro" id="IPR044770">
    <property type="entry name" value="MFS_spinster-like"/>
</dbReference>
<feature type="transmembrane region" description="Helical" evidence="6">
    <location>
        <begin position="60"/>
        <end position="79"/>
    </location>
</feature>
<keyword evidence="4 6" id="KW-1133">Transmembrane helix</keyword>
<organism evidence="8">
    <name type="scientific">Tunturiibacter psychrotolerans</name>
    <dbReference type="NCBI Taxonomy" id="3069686"/>
    <lineage>
        <taxon>Bacteria</taxon>
        <taxon>Pseudomonadati</taxon>
        <taxon>Acidobacteriota</taxon>
        <taxon>Terriglobia</taxon>
        <taxon>Terriglobales</taxon>
        <taxon>Acidobacteriaceae</taxon>
        <taxon>Tunturiibacter</taxon>
    </lineage>
</organism>
<dbReference type="Gene3D" id="1.20.1250.20">
    <property type="entry name" value="MFS general substrate transporter like domains"/>
    <property type="match status" value="1"/>
</dbReference>
<protein>
    <submittedName>
        <fullName evidence="8">MFS transporter</fullName>
    </submittedName>
</protein>
<dbReference type="PANTHER" id="PTHR23505:SF79">
    <property type="entry name" value="PROTEIN SPINSTER"/>
    <property type="match status" value="1"/>
</dbReference>
<comment type="subcellular location">
    <subcellularLocation>
        <location evidence="1">Membrane</location>
        <topology evidence="1">Multi-pass membrane protein</topology>
    </subcellularLocation>
</comment>
<feature type="transmembrane region" description="Helical" evidence="6">
    <location>
        <begin position="145"/>
        <end position="163"/>
    </location>
</feature>
<feature type="transmembrane region" description="Helical" evidence="6">
    <location>
        <begin position="175"/>
        <end position="195"/>
    </location>
</feature>
<evidence type="ECO:0000256" key="3">
    <source>
        <dbReference type="ARBA" id="ARBA00022692"/>
    </source>
</evidence>
<dbReference type="Pfam" id="PF07690">
    <property type="entry name" value="MFS_1"/>
    <property type="match status" value="1"/>
</dbReference>
<evidence type="ECO:0000256" key="5">
    <source>
        <dbReference type="ARBA" id="ARBA00023136"/>
    </source>
</evidence>
<keyword evidence="3 6" id="KW-0812">Transmembrane</keyword>
<feature type="transmembrane region" description="Helical" evidence="6">
    <location>
        <begin position="222"/>
        <end position="245"/>
    </location>
</feature>
<feature type="transmembrane region" description="Helical" evidence="6">
    <location>
        <begin position="294"/>
        <end position="316"/>
    </location>
</feature>
<dbReference type="InterPro" id="IPR036259">
    <property type="entry name" value="MFS_trans_sf"/>
</dbReference>
<dbReference type="PROSITE" id="PS50850">
    <property type="entry name" value="MFS"/>
    <property type="match status" value="1"/>
</dbReference>
<evidence type="ECO:0000259" key="7">
    <source>
        <dbReference type="PROSITE" id="PS50850"/>
    </source>
</evidence>
<keyword evidence="2" id="KW-0813">Transport</keyword>
<feature type="transmembrane region" description="Helical" evidence="6">
    <location>
        <begin position="260"/>
        <end position="282"/>
    </location>
</feature>
<dbReference type="EMBL" id="CP132942">
    <property type="protein sequence ID" value="XCB31650.1"/>
    <property type="molecule type" value="Genomic_DNA"/>
</dbReference>
<dbReference type="SUPFAM" id="SSF103473">
    <property type="entry name" value="MFS general substrate transporter"/>
    <property type="match status" value="1"/>
</dbReference>
<feature type="transmembrane region" description="Helical" evidence="6">
    <location>
        <begin position="12"/>
        <end position="34"/>
    </location>
</feature>
<dbReference type="InterPro" id="IPR020846">
    <property type="entry name" value="MFS_dom"/>
</dbReference>
<name>A0AAU7ZLH3_9BACT</name>
<feature type="transmembrane region" description="Helical" evidence="6">
    <location>
        <begin position="383"/>
        <end position="403"/>
    </location>
</feature>
<sequence>MASSTTQKPKPTASVAGATTALVLLTALNFVNYIDRYILPGVQEQVKAEFHLSDEHIGTLTFWFMIAYMFTSPITGWLGDRFPRKPMIVIAALFWAAINFLTATVHSYDSLNIRHAALGVGEASFGIFAPSLLADYYEPDQRNRVLTIFNVAIPVGAALGYLVGGTVGEHYGWRMSFIVSAIPAALLAILIAIFMKEPARGASQHEKAKVEKGTILSLIKNPAYLCSILGYAAVTFSLGGISWWMPSFLQRIDGRSQSSAAYIMGAITVVAGLGGTITGGTIAQKWSRTNSKALYLVPAISAAIAVPPALLCFFGPHNLTLYGLGVAIFLIFLGTGPVNAATLNAVRPEIRATAMAGQLFIIHALGDAISPRIIGAVSDRSTLNLGLGSTLITMLLAAVIFFIGSRYAPPLHADQPDIA</sequence>
<accession>A0AAU7ZLH3</accession>
<dbReference type="InterPro" id="IPR011701">
    <property type="entry name" value="MFS"/>
</dbReference>
<dbReference type="GO" id="GO:0016020">
    <property type="term" value="C:membrane"/>
    <property type="evidence" value="ECO:0007669"/>
    <property type="project" value="UniProtKB-SubCell"/>
</dbReference>
<dbReference type="RefSeq" id="WP_353062495.1">
    <property type="nucleotide sequence ID" value="NZ_CP132942.1"/>
</dbReference>
<dbReference type="CDD" id="cd17328">
    <property type="entry name" value="MFS_spinster_like"/>
    <property type="match status" value="1"/>
</dbReference>